<feature type="transmembrane region" description="Helical" evidence="7">
    <location>
        <begin position="297"/>
        <end position="315"/>
    </location>
</feature>
<dbReference type="AlphaFoldDB" id="A0A5P8P045"/>
<dbReference type="InterPro" id="IPR011990">
    <property type="entry name" value="TPR-like_helical_dom_sf"/>
</dbReference>
<dbReference type="PROSITE" id="PS50234">
    <property type="entry name" value="VWFA"/>
    <property type="match status" value="1"/>
</dbReference>
<dbReference type="Proteomes" id="UP000326944">
    <property type="component" value="Chromosome"/>
</dbReference>
<gene>
    <name evidence="9" type="ORF">FJR48_04835</name>
</gene>
<dbReference type="PANTHER" id="PTHR22550">
    <property type="entry name" value="SPORE GERMINATION PROTEIN"/>
    <property type="match status" value="1"/>
</dbReference>
<feature type="compositionally biased region" description="Basic and acidic residues" evidence="6">
    <location>
        <begin position="463"/>
        <end position="552"/>
    </location>
</feature>
<evidence type="ECO:0000256" key="2">
    <source>
        <dbReference type="ARBA" id="ARBA00022692"/>
    </source>
</evidence>
<accession>A0A5P8P045</accession>
<dbReference type="InterPro" id="IPR002035">
    <property type="entry name" value="VWF_A"/>
</dbReference>
<feature type="repeat" description="TPR" evidence="5">
    <location>
        <begin position="379"/>
        <end position="412"/>
    </location>
</feature>
<dbReference type="Gene3D" id="1.25.40.10">
    <property type="entry name" value="Tetratricopeptide repeat domain"/>
    <property type="match status" value="1"/>
</dbReference>
<dbReference type="OrthoDB" id="9807628at2"/>
<evidence type="ECO:0000256" key="5">
    <source>
        <dbReference type="PROSITE-ProRule" id="PRU00339"/>
    </source>
</evidence>
<sequence>MSFLHPELLYYLLPPMFILFGLLLTQKESQAHFFSDDVIDKLRVSANMLTLKARNALFLLTGVLIVLALAQPVIKDGSVEVKAKSADIMIALDISDSMLATDVYPSRLESAKKKALMLLSDAPNERLGVVAFAKNSYLVSPLSFDSSAVAFLLSKLDTASITQKGTDFLSMLEVVSNAKSKSEKKYLLILSDGGDKKDFSKEIEFAKEKNIIVFILGMGTKKGAPIKQKDGSFIKYNGDIIISKLNEEVSDLATKTGGVYIQNSVSDKDIKTMFAEMQRVSDKKELKSQNINKYIPLFYYPLGLALFILLIATSSMSKRVKVNLPNIFVLFLISFASVDAEAGVFDFIELDKAKKAYEKGEYKDSAKIYEQYASEHQNGQSYFNAANSYYKQEDYKKALENYEKATFNDKYERAKNFANMGNAYVKSKTPDGLNKAVEVYEKSLEIKEDKKVRENLEAVKKELEKQKKNQQNKDSKNDKKKDKKEDKKKDNQSEDSDNKNSDEKSDDKDQKDSSKSKESKDKQQEQKDSKSKEEEQKDQKQNKDNNESKQQEQQKLQNLSEDKNETKEQDKQSKQEKPAQMQQMSDAELEKWINQLQTKQKTYLYQLNKSSKRQDENEKPW</sequence>
<evidence type="ECO:0000259" key="8">
    <source>
        <dbReference type="PROSITE" id="PS50234"/>
    </source>
</evidence>
<proteinExistence type="predicted"/>
<dbReference type="EMBL" id="CP043617">
    <property type="protein sequence ID" value="QFR49085.1"/>
    <property type="molecule type" value="Genomic_DNA"/>
</dbReference>
<keyword evidence="10" id="KW-1185">Reference proteome</keyword>
<dbReference type="SUPFAM" id="SSF48452">
    <property type="entry name" value="TPR-like"/>
    <property type="match status" value="1"/>
</dbReference>
<dbReference type="RefSeq" id="WP_152307028.1">
    <property type="nucleotide sequence ID" value="NZ_CP043617.1"/>
</dbReference>
<dbReference type="SUPFAM" id="SSF53300">
    <property type="entry name" value="vWA-like"/>
    <property type="match status" value="1"/>
</dbReference>
<keyword evidence="2 7" id="KW-0812">Transmembrane</keyword>
<reference evidence="9 10" key="1">
    <citation type="submission" date="2019-09" db="EMBL/GenBank/DDBJ databases">
        <title>Sulfurimonas gotlandica sp. nov., a chemoautotrophic and psychrotolerant epsilonproteobacterium isolated from a pelagic redoxcline, and an emended description of the genus Sulfurimonas.</title>
        <authorList>
            <person name="Wang S."/>
            <person name="Jiang L."/>
            <person name="Shao S."/>
        </authorList>
    </citation>
    <scope>NUCLEOTIDE SEQUENCE [LARGE SCALE GENOMIC DNA]</scope>
    <source>
        <strain evidence="9 10">GYSZ_1</strain>
    </source>
</reference>
<dbReference type="Pfam" id="PF13519">
    <property type="entry name" value="VWA_2"/>
    <property type="match status" value="1"/>
</dbReference>
<feature type="domain" description="VWFA" evidence="8">
    <location>
        <begin position="87"/>
        <end position="277"/>
    </location>
</feature>
<evidence type="ECO:0000313" key="9">
    <source>
        <dbReference type="EMBL" id="QFR49085.1"/>
    </source>
</evidence>
<evidence type="ECO:0000313" key="10">
    <source>
        <dbReference type="Proteomes" id="UP000326944"/>
    </source>
</evidence>
<dbReference type="SMART" id="SM00327">
    <property type="entry name" value="VWA"/>
    <property type="match status" value="1"/>
</dbReference>
<feature type="compositionally biased region" description="Basic and acidic residues" evidence="6">
    <location>
        <begin position="560"/>
        <end position="577"/>
    </location>
</feature>
<evidence type="ECO:0000256" key="3">
    <source>
        <dbReference type="ARBA" id="ARBA00022989"/>
    </source>
</evidence>
<keyword evidence="5" id="KW-0802">TPR repeat</keyword>
<dbReference type="InterPro" id="IPR050768">
    <property type="entry name" value="UPF0353/GerABKA_families"/>
</dbReference>
<organism evidence="9 10">
    <name type="scientific">Sulfurimonas lithotrophica</name>
    <dbReference type="NCBI Taxonomy" id="2590022"/>
    <lineage>
        <taxon>Bacteria</taxon>
        <taxon>Pseudomonadati</taxon>
        <taxon>Campylobacterota</taxon>
        <taxon>Epsilonproteobacteria</taxon>
        <taxon>Campylobacterales</taxon>
        <taxon>Sulfurimonadaceae</taxon>
        <taxon>Sulfurimonas</taxon>
    </lineage>
</organism>
<evidence type="ECO:0000256" key="7">
    <source>
        <dbReference type="SAM" id="Phobius"/>
    </source>
</evidence>
<feature type="region of interest" description="Disordered" evidence="6">
    <location>
        <begin position="463"/>
        <end position="588"/>
    </location>
</feature>
<dbReference type="SMART" id="SM00028">
    <property type="entry name" value="TPR"/>
    <property type="match status" value="2"/>
</dbReference>
<feature type="transmembrane region" description="Helical" evidence="7">
    <location>
        <begin position="56"/>
        <end position="74"/>
    </location>
</feature>
<feature type="transmembrane region" description="Helical" evidence="7">
    <location>
        <begin position="7"/>
        <end position="25"/>
    </location>
</feature>
<dbReference type="PANTHER" id="PTHR22550:SF5">
    <property type="entry name" value="LEUCINE ZIPPER PROTEIN 4"/>
    <property type="match status" value="1"/>
</dbReference>
<keyword evidence="1" id="KW-1003">Cell membrane</keyword>
<evidence type="ECO:0000256" key="6">
    <source>
        <dbReference type="SAM" id="MobiDB-lite"/>
    </source>
</evidence>
<protein>
    <submittedName>
        <fullName evidence="9">VWA domain-containing protein</fullName>
    </submittedName>
</protein>
<dbReference type="PROSITE" id="PS50005">
    <property type="entry name" value="TPR"/>
    <property type="match status" value="1"/>
</dbReference>
<dbReference type="InterPro" id="IPR019734">
    <property type="entry name" value="TPR_rpt"/>
</dbReference>
<keyword evidence="3 7" id="KW-1133">Transmembrane helix</keyword>
<evidence type="ECO:0000256" key="4">
    <source>
        <dbReference type="ARBA" id="ARBA00023136"/>
    </source>
</evidence>
<dbReference type="InterPro" id="IPR036465">
    <property type="entry name" value="vWFA_dom_sf"/>
</dbReference>
<evidence type="ECO:0000256" key="1">
    <source>
        <dbReference type="ARBA" id="ARBA00022475"/>
    </source>
</evidence>
<dbReference type="KEGG" id="sulg:FJR48_04835"/>
<keyword evidence="4 7" id="KW-0472">Membrane</keyword>
<name>A0A5P8P045_9BACT</name>
<dbReference type="Gene3D" id="3.40.50.410">
    <property type="entry name" value="von Willebrand factor, type A domain"/>
    <property type="match status" value="1"/>
</dbReference>